<dbReference type="EMBL" id="CABVMM010000015">
    <property type="protein sequence ID" value="VVV02151.1"/>
    <property type="molecule type" value="Genomic_DNA"/>
</dbReference>
<gene>
    <name evidence="1" type="ORF">FVB9532_03448</name>
</gene>
<name>A0AC61YCJ7_9FLAO</name>
<proteinExistence type="predicted"/>
<evidence type="ECO:0000313" key="1">
    <source>
        <dbReference type="EMBL" id="VVV02151.1"/>
    </source>
</evidence>
<keyword evidence="2" id="KW-1185">Reference proteome</keyword>
<reference evidence="1" key="1">
    <citation type="submission" date="2019-09" db="EMBL/GenBank/DDBJ databases">
        <authorList>
            <person name="Rodrigo-Torres L."/>
            <person name="Arahal R. D."/>
            <person name="Lucena T."/>
        </authorList>
    </citation>
    <scope>NUCLEOTIDE SEQUENCE</scope>
    <source>
        <strain evidence="1">ISS653</strain>
    </source>
</reference>
<organism evidence="1 2">
    <name type="scientific">Mesonia oceanica</name>
    <dbReference type="NCBI Taxonomy" id="2687242"/>
    <lineage>
        <taxon>Bacteria</taxon>
        <taxon>Pseudomonadati</taxon>
        <taxon>Bacteroidota</taxon>
        <taxon>Flavobacteriia</taxon>
        <taxon>Flavobacteriales</taxon>
        <taxon>Flavobacteriaceae</taxon>
        <taxon>Mesonia</taxon>
    </lineage>
</organism>
<protein>
    <submittedName>
        <fullName evidence="1">Uncharacterized protein</fullName>
    </submittedName>
</protein>
<dbReference type="Proteomes" id="UP000356253">
    <property type="component" value="Unassembled WGS sequence"/>
</dbReference>
<comment type="caution">
    <text evidence="1">The sequence shown here is derived from an EMBL/GenBank/DDBJ whole genome shotgun (WGS) entry which is preliminary data.</text>
</comment>
<sequence length="206" mass="23959">MSKIKQNNTFCRMKEALVKQHIIQSSTAAFKELGFEKVTMDDIAKAANKGRSTLYYYFKNKYEVFEHVAELEYLSIIEPAKTAIQASQSLEENLKLYNEFKLKSLISKTTAYTFLLEDIRQNINLAYYIFRKLRHIETAIFENMLNWALDKKEITAISPEETQFLAMTMVTALSSLEKEMLLYGTIENMPVRLQWLISVLIKGLKN</sequence>
<accession>A0AC61YCJ7</accession>
<evidence type="ECO:0000313" key="2">
    <source>
        <dbReference type="Proteomes" id="UP000356253"/>
    </source>
</evidence>